<dbReference type="InterPro" id="IPR004089">
    <property type="entry name" value="MCPsignal_dom"/>
</dbReference>
<dbReference type="CDD" id="cd12912">
    <property type="entry name" value="PDC2_MCP_like"/>
    <property type="match status" value="1"/>
</dbReference>
<feature type="transmembrane region" description="Helical" evidence="10">
    <location>
        <begin position="7"/>
        <end position="31"/>
    </location>
</feature>
<feature type="domain" description="Methyl-accepting transducer" evidence="11">
    <location>
        <begin position="368"/>
        <end position="604"/>
    </location>
</feature>
<dbReference type="PANTHER" id="PTHR32089">
    <property type="entry name" value="METHYL-ACCEPTING CHEMOTAXIS PROTEIN MCPB"/>
    <property type="match status" value="1"/>
</dbReference>
<evidence type="ECO:0000259" key="12">
    <source>
        <dbReference type="PROSITE" id="PS50885"/>
    </source>
</evidence>
<dbReference type="GO" id="GO:0004888">
    <property type="term" value="F:transmembrane signaling receptor activity"/>
    <property type="evidence" value="ECO:0007669"/>
    <property type="project" value="InterPro"/>
</dbReference>
<dbReference type="SUPFAM" id="SSF58104">
    <property type="entry name" value="Methyl-accepting chemotaxis protein (MCP) signaling domain"/>
    <property type="match status" value="1"/>
</dbReference>
<dbReference type="Pfam" id="PF02743">
    <property type="entry name" value="dCache_1"/>
    <property type="match status" value="1"/>
</dbReference>
<name>A0A3M8DJ15_9BACL</name>
<dbReference type="SMART" id="SM00304">
    <property type="entry name" value="HAMP"/>
    <property type="match status" value="1"/>
</dbReference>
<dbReference type="EMBL" id="RHHQ01000012">
    <property type="protein sequence ID" value="RNB87117.1"/>
    <property type="molecule type" value="Genomic_DNA"/>
</dbReference>
<dbReference type="RefSeq" id="WP_122918816.1">
    <property type="nucleotide sequence ID" value="NZ_RHHQ01000012.1"/>
</dbReference>
<comment type="caution">
    <text evidence="13">The sequence shown here is derived from an EMBL/GenBank/DDBJ whole genome shotgun (WGS) entry which is preliminary data.</text>
</comment>
<dbReference type="GO" id="GO:0006935">
    <property type="term" value="P:chemotaxis"/>
    <property type="evidence" value="ECO:0007669"/>
    <property type="project" value="UniProtKB-KW"/>
</dbReference>
<evidence type="ECO:0000256" key="9">
    <source>
        <dbReference type="PROSITE-ProRule" id="PRU00284"/>
    </source>
</evidence>
<comment type="subcellular location">
    <subcellularLocation>
        <location evidence="1">Cell membrane</location>
        <topology evidence="1">Multi-pass membrane protein</topology>
    </subcellularLocation>
</comment>
<dbReference type="GO" id="GO:0005886">
    <property type="term" value="C:plasma membrane"/>
    <property type="evidence" value="ECO:0007669"/>
    <property type="project" value="UniProtKB-SubCell"/>
</dbReference>
<keyword evidence="14" id="KW-1185">Reference proteome</keyword>
<accession>A0A3M8DJ15</accession>
<keyword evidence="4 10" id="KW-0812">Transmembrane</keyword>
<evidence type="ECO:0000313" key="13">
    <source>
        <dbReference type="EMBL" id="RNB87117.1"/>
    </source>
</evidence>
<organism evidence="13 14">
    <name type="scientific">Brevibacillus fluminis</name>
    <dbReference type="NCBI Taxonomy" id="511487"/>
    <lineage>
        <taxon>Bacteria</taxon>
        <taxon>Bacillati</taxon>
        <taxon>Bacillota</taxon>
        <taxon>Bacilli</taxon>
        <taxon>Bacillales</taxon>
        <taxon>Paenibacillaceae</taxon>
        <taxon>Brevibacillus</taxon>
    </lineage>
</organism>
<evidence type="ECO:0000256" key="3">
    <source>
        <dbReference type="ARBA" id="ARBA00022500"/>
    </source>
</evidence>
<feature type="transmembrane region" description="Helical" evidence="10">
    <location>
        <begin position="273"/>
        <end position="296"/>
    </location>
</feature>
<keyword evidence="3" id="KW-0145">Chemotaxis</keyword>
<evidence type="ECO:0000256" key="7">
    <source>
        <dbReference type="ARBA" id="ARBA00023224"/>
    </source>
</evidence>
<evidence type="ECO:0000256" key="4">
    <source>
        <dbReference type="ARBA" id="ARBA00022692"/>
    </source>
</evidence>
<dbReference type="InterPro" id="IPR003660">
    <property type="entry name" value="HAMP_dom"/>
</dbReference>
<evidence type="ECO:0000256" key="2">
    <source>
        <dbReference type="ARBA" id="ARBA00022475"/>
    </source>
</evidence>
<dbReference type="Pfam" id="PF00672">
    <property type="entry name" value="HAMP"/>
    <property type="match status" value="1"/>
</dbReference>
<dbReference type="PROSITE" id="PS50111">
    <property type="entry name" value="CHEMOTAXIS_TRANSDUC_2"/>
    <property type="match status" value="1"/>
</dbReference>
<dbReference type="SMART" id="SM00283">
    <property type="entry name" value="MA"/>
    <property type="match status" value="1"/>
</dbReference>
<dbReference type="PROSITE" id="PS50885">
    <property type="entry name" value="HAMP"/>
    <property type="match status" value="1"/>
</dbReference>
<dbReference type="AlphaFoldDB" id="A0A3M8DJ15"/>
<evidence type="ECO:0000256" key="6">
    <source>
        <dbReference type="ARBA" id="ARBA00023136"/>
    </source>
</evidence>
<dbReference type="Proteomes" id="UP000271031">
    <property type="component" value="Unassembled WGS sequence"/>
</dbReference>
<dbReference type="PRINTS" id="PR00260">
    <property type="entry name" value="CHEMTRNSDUCR"/>
</dbReference>
<keyword evidence="2" id="KW-1003">Cell membrane</keyword>
<proteinExistence type="inferred from homology"/>
<dbReference type="Gene3D" id="3.30.450.20">
    <property type="entry name" value="PAS domain"/>
    <property type="match status" value="2"/>
</dbReference>
<dbReference type="InterPro" id="IPR033479">
    <property type="entry name" value="dCache_1"/>
</dbReference>
<comment type="similarity">
    <text evidence="8">Belongs to the methyl-accepting chemotaxis (MCP) protein family.</text>
</comment>
<evidence type="ECO:0000256" key="8">
    <source>
        <dbReference type="ARBA" id="ARBA00029447"/>
    </source>
</evidence>
<dbReference type="PANTHER" id="PTHR32089:SF114">
    <property type="entry name" value="METHYL-ACCEPTING CHEMOTAXIS PROTEIN MCPB"/>
    <property type="match status" value="1"/>
</dbReference>
<dbReference type="Gene3D" id="1.10.287.950">
    <property type="entry name" value="Methyl-accepting chemotaxis protein"/>
    <property type="match status" value="1"/>
</dbReference>
<dbReference type="OrthoDB" id="243053at2"/>
<evidence type="ECO:0000256" key="10">
    <source>
        <dbReference type="SAM" id="Phobius"/>
    </source>
</evidence>
<evidence type="ECO:0000256" key="1">
    <source>
        <dbReference type="ARBA" id="ARBA00004651"/>
    </source>
</evidence>
<dbReference type="InterPro" id="IPR004090">
    <property type="entry name" value="Chemotax_Me-accpt_rcpt"/>
</dbReference>
<evidence type="ECO:0000259" key="11">
    <source>
        <dbReference type="PROSITE" id="PS50111"/>
    </source>
</evidence>
<feature type="domain" description="HAMP" evidence="12">
    <location>
        <begin position="297"/>
        <end position="349"/>
    </location>
</feature>
<evidence type="ECO:0000313" key="14">
    <source>
        <dbReference type="Proteomes" id="UP000271031"/>
    </source>
</evidence>
<keyword evidence="5 10" id="KW-1133">Transmembrane helix</keyword>
<keyword evidence="6 10" id="KW-0472">Membrane</keyword>
<dbReference type="Pfam" id="PF00015">
    <property type="entry name" value="MCPsignal"/>
    <property type="match status" value="1"/>
</dbReference>
<dbReference type="CDD" id="cd11386">
    <property type="entry name" value="MCP_signal"/>
    <property type="match status" value="1"/>
</dbReference>
<protein>
    <submittedName>
        <fullName evidence="13">Methyl-accepting chemotaxis protein</fullName>
    </submittedName>
</protein>
<reference evidence="13 14" key="1">
    <citation type="submission" date="2018-10" db="EMBL/GenBank/DDBJ databases">
        <title>Phylogenomics of Brevibacillus.</title>
        <authorList>
            <person name="Dunlap C."/>
        </authorList>
    </citation>
    <scope>NUCLEOTIDE SEQUENCE [LARGE SCALE GENOMIC DNA]</scope>
    <source>
        <strain evidence="13 14">JCM 15716</strain>
    </source>
</reference>
<keyword evidence="7 9" id="KW-0807">Transducer</keyword>
<dbReference type="CDD" id="cd06225">
    <property type="entry name" value="HAMP"/>
    <property type="match status" value="1"/>
</dbReference>
<sequence length="654" mass="71189">MKKRLQLQILIPFLALILLSVAVVSVVSYVVSVNTTMEVLTQNIGQRMEQTDKTFDLYFKKTENIVSMLAKADEFANYETQHGQLMNTLEAFEDSGAYFGTEKGEYFSTGAWQDVPKDFDPRKRVWYQKAVQHKGEIIWTDPYADASDPKSMTITAAEAIYKGEQLVGVVAIDVAPTELIDLAKDIKIGDTGHAILLDANGIVLYHPDQAAIGTDMSKEDTYRQMQAKGAAGDLQIDVNDDIFTMSYVTNEVTGWKLIGTVKVNELASRAGVIFNPLLITCLILLAIATLISILLARGITKPIQRLGQSIEEVEKGNLGIVMTTNREDEIGQLTRRVNKMVEQNREIIGKIQEYAQHAADSAESLSTNINVNNDIAGQIHESMAQVAAGAHQQQKQTEEGMRALEEMSVGLQRFAETASIVSEATVETANKAEQGDKSIRQAVAEMDAINQSVTLAADTVEQLGKRSQQIEEIVVAITAISSQTNLLSLNAAIEAARAGEHGKGFAVVAGEVRKLAEQSAESAKRIEQLIKEIQNETAHAISSMDVVSSNASAGMEAVKRSGEMFRVIMQQIKQVSDQIQSASAISEEMSASSEEILAAVDETAKIAQLSSGKAGEVASSIEEQVKSLDQLAGSGESLNKMAHELKRLTDRYTV</sequence>
<dbReference type="GO" id="GO:0007165">
    <property type="term" value="P:signal transduction"/>
    <property type="evidence" value="ECO:0007669"/>
    <property type="project" value="UniProtKB-KW"/>
</dbReference>
<dbReference type="CDD" id="cd12913">
    <property type="entry name" value="PDC1_MCP_like"/>
    <property type="match status" value="1"/>
</dbReference>
<dbReference type="Gene3D" id="6.10.340.10">
    <property type="match status" value="1"/>
</dbReference>
<gene>
    <name evidence="13" type="ORF">EDM56_15620</name>
</gene>
<evidence type="ECO:0000256" key="5">
    <source>
        <dbReference type="ARBA" id="ARBA00022989"/>
    </source>
</evidence>